<evidence type="ECO:0000313" key="3">
    <source>
        <dbReference type="Proteomes" id="UP000287166"/>
    </source>
</evidence>
<feature type="region of interest" description="Disordered" evidence="1">
    <location>
        <begin position="1"/>
        <end position="56"/>
    </location>
</feature>
<evidence type="ECO:0000313" key="2">
    <source>
        <dbReference type="EMBL" id="GBE81751.1"/>
    </source>
</evidence>
<accession>A0A401GI11</accession>
<dbReference type="RefSeq" id="XP_027612664.1">
    <property type="nucleotide sequence ID" value="XM_027756863.1"/>
</dbReference>
<reference evidence="2 3" key="1">
    <citation type="journal article" date="2018" name="Sci. Rep.">
        <title>Genome sequence of the cauliflower mushroom Sparassis crispa (Hanabiratake) and its association with beneficial usage.</title>
        <authorList>
            <person name="Kiyama R."/>
            <person name="Furutani Y."/>
            <person name="Kawaguchi K."/>
            <person name="Nakanishi T."/>
        </authorList>
    </citation>
    <scope>NUCLEOTIDE SEQUENCE [LARGE SCALE GENOMIC DNA]</scope>
</reference>
<keyword evidence="3" id="KW-1185">Reference proteome</keyword>
<comment type="caution">
    <text evidence="2">The sequence shown here is derived from an EMBL/GenBank/DDBJ whole genome shotgun (WGS) entry which is preliminary data.</text>
</comment>
<feature type="region of interest" description="Disordered" evidence="1">
    <location>
        <begin position="180"/>
        <end position="221"/>
    </location>
</feature>
<gene>
    <name evidence="2" type="ORF">SCP_0401240</name>
</gene>
<protein>
    <submittedName>
        <fullName evidence="2">Uncharacterized protein</fullName>
    </submittedName>
</protein>
<dbReference type="AlphaFoldDB" id="A0A401GI11"/>
<organism evidence="2 3">
    <name type="scientific">Sparassis crispa</name>
    <dbReference type="NCBI Taxonomy" id="139825"/>
    <lineage>
        <taxon>Eukaryota</taxon>
        <taxon>Fungi</taxon>
        <taxon>Dikarya</taxon>
        <taxon>Basidiomycota</taxon>
        <taxon>Agaricomycotina</taxon>
        <taxon>Agaricomycetes</taxon>
        <taxon>Polyporales</taxon>
        <taxon>Sparassidaceae</taxon>
        <taxon>Sparassis</taxon>
    </lineage>
</organism>
<dbReference type="EMBL" id="BFAD01000004">
    <property type="protein sequence ID" value="GBE81751.1"/>
    <property type="molecule type" value="Genomic_DNA"/>
</dbReference>
<evidence type="ECO:0000256" key="1">
    <source>
        <dbReference type="SAM" id="MobiDB-lite"/>
    </source>
</evidence>
<dbReference type="GeneID" id="38778668"/>
<name>A0A401GI11_9APHY</name>
<dbReference type="InParanoid" id="A0A401GI11"/>
<sequence>MAPLTRAAAKRKRSLSLSPFQELPPPKRQRVSYEPRRHASRKEIEKKEEDDAKAETKKWYKCNTESSKLRLLPYEKQYLRTMRALKRAKVSYDPRSKRMPADPKARMLARAAQLAYENYYFERLTTNGWCRIVEGVAKNTLRDKLHRLYRSRVARSRWRTARSVVRAGVKMIRQVKVKVPRPLDAEGSQPVERAGSPSLEVKDGSNPMKLEEASRAKDEEEALVKVKEESCSVKLE</sequence>
<dbReference type="Proteomes" id="UP000287166">
    <property type="component" value="Unassembled WGS sequence"/>
</dbReference>
<proteinExistence type="predicted"/>
<feature type="compositionally biased region" description="Basic and acidic residues" evidence="1">
    <location>
        <begin position="209"/>
        <end position="221"/>
    </location>
</feature>
<feature type="compositionally biased region" description="Basic and acidic residues" evidence="1">
    <location>
        <begin position="31"/>
        <end position="56"/>
    </location>
</feature>